<dbReference type="Proteomes" id="UP000270296">
    <property type="component" value="Unassembled WGS sequence"/>
</dbReference>
<dbReference type="AlphaFoldDB" id="A0A183IBX3"/>
<dbReference type="EMBL" id="UZAM01006714">
    <property type="protein sequence ID" value="VDO93264.1"/>
    <property type="molecule type" value="Genomic_DNA"/>
</dbReference>
<evidence type="ECO:0000313" key="3">
    <source>
        <dbReference type="WBParaSite" id="SBAD_0000115401-mRNA-1"/>
    </source>
</evidence>
<keyword evidence="2" id="KW-1185">Reference proteome</keyword>
<dbReference type="WBParaSite" id="SBAD_0000115401-mRNA-1">
    <property type="protein sequence ID" value="SBAD_0000115401-mRNA-1"/>
    <property type="gene ID" value="SBAD_0000115401"/>
</dbReference>
<proteinExistence type="predicted"/>
<organism evidence="3">
    <name type="scientific">Soboliphyme baturini</name>
    <dbReference type="NCBI Taxonomy" id="241478"/>
    <lineage>
        <taxon>Eukaryota</taxon>
        <taxon>Metazoa</taxon>
        <taxon>Ecdysozoa</taxon>
        <taxon>Nematoda</taxon>
        <taxon>Enoplea</taxon>
        <taxon>Dorylaimia</taxon>
        <taxon>Dioctophymatida</taxon>
        <taxon>Dioctophymatoidea</taxon>
        <taxon>Soboliphymatidae</taxon>
        <taxon>Soboliphyme</taxon>
    </lineage>
</organism>
<reference evidence="1 2" key="2">
    <citation type="submission" date="2018-11" db="EMBL/GenBank/DDBJ databases">
        <authorList>
            <consortium name="Pathogen Informatics"/>
        </authorList>
    </citation>
    <scope>NUCLEOTIDE SEQUENCE [LARGE SCALE GENOMIC DNA]</scope>
</reference>
<evidence type="ECO:0000313" key="1">
    <source>
        <dbReference type="EMBL" id="VDO93264.1"/>
    </source>
</evidence>
<gene>
    <name evidence="1" type="ORF">SBAD_LOCUS1117</name>
</gene>
<reference evidence="3" key="1">
    <citation type="submission" date="2016-06" db="UniProtKB">
        <authorList>
            <consortium name="WormBaseParasite"/>
        </authorList>
    </citation>
    <scope>IDENTIFICATION</scope>
</reference>
<name>A0A183IBX3_9BILA</name>
<evidence type="ECO:0000313" key="2">
    <source>
        <dbReference type="Proteomes" id="UP000270296"/>
    </source>
</evidence>
<accession>A0A183IBX3</accession>
<protein>
    <submittedName>
        <fullName evidence="3">Nonstructural protein</fullName>
    </submittedName>
</protein>
<sequence length="84" mass="9756">MRIRKSEELCATELSHGSDVARPPQGYETALPFSSTNNPQPSYYDEMLDSFYREIVDDTKPVETSKRITLKRVRSNRNDLVYKI</sequence>